<dbReference type="EMBL" id="CP006868">
    <property type="protein sequence ID" value="UXD21591.1"/>
    <property type="molecule type" value="Genomic_DNA"/>
</dbReference>
<protein>
    <submittedName>
        <fullName evidence="1">Uncharacterized protein</fullName>
    </submittedName>
</protein>
<dbReference type="AlphaFoldDB" id="A0A977K9R1"/>
<evidence type="ECO:0000313" key="1">
    <source>
        <dbReference type="EMBL" id="UXD21591.1"/>
    </source>
</evidence>
<organism evidence="1 2">
    <name type="scientific">Ignicoccus pacificus DSM 13166</name>
    <dbReference type="NCBI Taxonomy" id="940294"/>
    <lineage>
        <taxon>Archaea</taxon>
        <taxon>Thermoproteota</taxon>
        <taxon>Thermoprotei</taxon>
        <taxon>Desulfurococcales</taxon>
        <taxon>Desulfurococcaceae</taxon>
        <taxon>Ignicoccus</taxon>
    </lineage>
</organism>
<name>A0A977K9R1_9CREN</name>
<dbReference type="KEGG" id="ipc:IPA_05700"/>
<keyword evidence="2" id="KW-1185">Reference proteome</keyword>
<gene>
    <name evidence="1" type="ORF">IPA_05700</name>
</gene>
<dbReference type="Proteomes" id="UP001063698">
    <property type="component" value="Chromosome"/>
</dbReference>
<reference evidence="1" key="1">
    <citation type="submission" date="2013-11" db="EMBL/GenBank/DDBJ databases">
        <title>Comparative genomics of Ignicoccus.</title>
        <authorList>
            <person name="Podar M."/>
        </authorList>
    </citation>
    <scope>NUCLEOTIDE SEQUENCE</scope>
    <source>
        <strain evidence="1">DSM 13166</strain>
    </source>
</reference>
<evidence type="ECO:0000313" key="2">
    <source>
        <dbReference type="Proteomes" id="UP001063698"/>
    </source>
</evidence>
<sequence>MTSWYLKCERCGQMWLFLGSYDLESIGRIYHYCRVCGRNTFHTVVKKAEL</sequence>
<accession>A0A977K9R1</accession>
<proteinExistence type="predicted"/>